<feature type="signal peptide" evidence="1">
    <location>
        <begin position="1"/>
        <end position="20"/>
    </location>
</feature>
<accession>A0A5A8ECV7</accession>
<evidence type="ECO:0000313" key="2">
    <source>
        <dbReference type="EMBL" id="KAA0175024.1"/>
    </source>
</evidence>
<dbReference type="AlphaFoldDB" id="A0A5A8ECV7"/>
<dbReference type="InterPro" id="IPR049856">
    <property type="entry name" value="PfVFT1-like"/>
</dbReference>
<proteinExistence type="predicted"/>
<dbReference type="OrthoDB" id="197433at2759"/>
<dbReference type="CDD" id="cd22854">
    <property type="entry name" value="PfVFT1-like"/>
    <property type="match status" value="1"/>
</dbReference>
<comment type="caution">
    <text evidence="2">The sequence shown here is derived from an EMBL/GenBank/DDBJ whole genome shotgun (WGS) entry which is preliminary data.</text>
</comment>
<name>A0A5A8ECV7_CAFRO</name>
<evidence type="ECO:0000256" key="1">
    <source>
        <dbReference type="SAM" id="SignalP"/>
    </source>
</evidence>
<organism evidence="2 3">
    <name type="scientific">Cafeteria roenbergensis</name>
    <name type="common">Marine flagellate</name>
    <dbReference type="NCBI Taxonomy" id="33653"/>
    <lineage>
        <taxon>Eukaryota</taxon>
        <taxon>Sar</taxon>
        <taxon>Stramenopiles</taxon>
        <taxon>Bigyra</taxon>
        <taxon>Opalozoa</taxon>
        <taxon>Bicosoecida</taxon>
        <taxon>Cafeteriaceae</taxon>
        <taxon>Cafeteria</taxon>
    </lineage>
</organism>
<keyword evidence="1" id="KW-0732">Signal</keyword>
<dbReference type="Proteomes" id="UP000322899">
    <property type="component" value="Unassembled WGS sequence"/>
</dbReference>
<evidence type="ECO:0000313" key="3">
    <source>
        <dbReference type="Proteomes" id="UP000322899"/>
    </source>
</evidence>
<sequence>MAKAITSVLAAAVFAIGTTADMPPATLGAGDTQLAQVIDFAIAKVTADGTLLAAKTRWDLKTVAALTCAASPDAYTVPAASDSVGALREVLDTGYLQIAALGPADWGVDGNYELDPPVGFWPDYVAGIAKAIADKYSLGRVQVNRTFYPSSTQVLDAVRTRRHHLTEPYFNTGAFYRGVPRRVGMHASCSVLGYDSTFFVNSSTGIASAAALASAVNGRPVGALSEGDWHAVAPVLPQGTPFQVYGSSSLLEQAVTNGEVFAGVVSGDPSANAGFTAFSSDVVTLRSFLLPAQQMPTPCPSPPASSAHAAQPSAAALAVLAAVWFWSLRVHG</sequence>
<dbReference type="EMBL" id="VLTO01000017">
    <property type="protein sequence ID" value="KAA0175024.1"/>
    <property type="molecule type" value="Genomic_DNA"/>
</dbReference>
<protein>
    <recommendedName>
        <fullName evidence="4">Solute-binding protein family 3/N-terminal domain-containing protein</fullName>
    </recommendedName>
</protein>
<feature type="chain" id="PRO_5030114259" description="Solute-binding protein family 3/N-terminal domain-containing protein" evidence="1">
    <location>
        <begin position="21"/>
        <end position="332"/>
    </location>
</feature>
<evidence type="ECO:0008006" key="4">
    <source>
        <dbReference type="Google" id="ProtNLM"/>
    </source>
</evidence>
<reference evidence="2 3" key="1">
    <citation type="submission" date="2019-07" db="EMBL/GenBank/DDBJ databases">
        <title>Genomes of Cafeteria roenbergensis.</title>
        <authorList>
            <person name="Fischer M.G."/>
            <person name="Hackl T."/>
            <person name="Roman M."/>
        </authorList>
    </citation>
    <scope>NUCLEOTIDE SEQUENCE [LARGE SCALE GENOMIC DNA]</scope>
    <source>
        <strain evidence="2 3">E4-10P</strain>
    </source>
</reference>
<gene>
    <name evidence="2" type="ORF">FNF27_03555</name>
</gene>